<organism evidence="2 3">
    <name type="scientific">Thalassiosira oceanica</name>
    <name type="common">Marine diatom</name>
    <dbReference type="NCBI Taxonomy" id="159749"/>
    <lineage>
        <taxon>Eukaryota</taxon>
        <taxon>Sar</taxon>
        <taxon>Stramenopiles</taxon>
        <taxon>Ochrophyta</taxon>
        <taxon>Bacillariophyta</taxon>
        <taxon>Coscinodiscophyceae</taxon>
        <taxon>Thalassiosirophycidae</taxon>
        <taxon>Thalassiosirales</taxon>
        <taxon>Thalassiosiraceae</taxon>
        <taxon>Thalassiosira</taxon>
    </lineage>
</organism>
<dbReference type="EMBL" id="AGNL01018533">
    <property type="protein sequence ID" value="EJK62931.1"/>
    <property type="molecule type" value="Genomic_DNA"/>
</dbReference>
<comment type="caution">
    <text evidence="2">The sequence shown here is derived from an EMBL/GenBank/DDBJ whole genome shotgun (WGS) entry which is preliminary data.</text>
</comment>
<proteinExistence type="predicted"/>
<evidence type="ECO:0000256" key="1">
    <source>
        <dbReference type="SAM" id="MobiDB-lite"/>
    </source>
</evidence>
<keyword evidence="3" id="KW-1185">Reference proteome</keyword>
<dbReference type="Proteomes" id="UP000266841">
    <property type="component" value="Unassembled WGS sequence"/>
</dbReference>
<protein>
    <submittedName>
        <fullName evidence="2">Uncharacterized protein</fullName>
    </submittedName>
</protein>
<accession>K0SPI2</accession>
<name>K0SPI2_THAOC</name>
<sequence>MQPSKTSYHKGNSQVNKPADLRNNQVKRNYKRRAAGLDQKYAPEVVRDGTNGQVGPFEMALGEFYTGNVFPIVVGAFGEHGKLIKQRRTIIVDTEPDQEPACLAMLGGGRTSSPKNMVCTNSGGMVKTLALSRRQSFLVV</sequence>
<evidence type="ECO:0000313" key="2">
    <source>
        <dbReference type="EMBL" id="EJK62931.1"/>
    </source>
</evidence>
<reference evidence="2 3" key="1">
    <citation type="journal article" date="2012" name="Genome Biol.">
        <title>Genome and low-iron response of an oceanic diatom adapted to chronic iron limitation.</title>
        <authorList>
            <person name="Lommer M."/>
            <person name="Specht M."/>
            <person name="Roy A.S."/>
            <person name="Kraemer L."/>
            <person name="Andreson R."/>
            <person name="Gutowska M.A."/>
            <person name="Wolf J."/>
            <person name="Bergner S.V."/>
            <person name="Schilhabel M.B."/>
            <person name="Klostermeier U.C."/>
            <person name="Beiko R.G."/>
            <person name="Rosenstiel P."/>
            <person name="Hippler M."/>
            <person name="Laroche J."/>
        </authorList>
    </citation>
    <scope>NUCLEOTIDE SEQUENCE [LARGE SCALE GENOMIC DNA]</scope>
    <source>
        <strain evidence="2 3">CCMP1005</strain>
    </source>
</reference>
<feature type="region of interest" description="Disordered" evidence="1">
    <location>
        <begin position="1"/>
        <end position="25"/>
    </location>
</feature>
<evidence type="ECO:0000313" key="3">
    <source>
        <dbReference type="Proteomes" id="UP000266841"/>
    </source>
</evidence>
<dbReference type="OrthoDB" id="55737at2759"/>
<gene>
    <name evidence="2" type="ORF">THAOC_16440</name>
</gene>
<dbReference type="AlphaFoldDB" id="K0SPI2"/>